<feature type="compositionally biased region" description="Polar residues" evidence="1">
    <location>
        <begin position="173"/>
        <end position="184"/>
    </location>
</feature>
<proteinExistence type="predicted"/>
<name>A0ABR4HYG6_9EURO</name>
<sequence length="237" mass="26239">MQLSQLPSAVKRKGYRHYLLVSRFLLHLSQLRKKNQALVEMYREKCKKFSQITNLYNLAKSRAMRSQMQTAVASQALNSLDGPRAPVALVANPSSVSAHPQTQTACQQRAYSVDLERVEQLHRHQRGGTGSLKGKQAAEAAAMLPPSRPIATLGKGDPPIATPSHRTRLSGPSRPSTRMSQLPSDSIMTGRFHTERPPMGGYTNGHHSAHRENLNLLSHRSADIPSRIRSFFSSTIT</sequence>
<gene>
    <name evidence="2" type="ORF">BJX63DRAFT_361754</name>
</gene>
<accession>A0ABR4HYG6</accession>
<organism evidence="2 3">
    <name type="scientific">Aspergillus granulosus</name>
    <dbReference type="NCBI Taxonomy" id="176169"/>
    <lineage>
        <taxon>Eukaryota</taxon>
        <taxon>Fungi</taxon>
        <taxon>Dikarya</taxon>
        <taxon>Ascomycota</taxon>
        <taxon>Pezizomycotina</taxon>
        <taxon>Eurotiomycetes</taxon>
        <taxon>Eurotiomycetidae</taxon>
        <taxon>Eurotiales</taxon>
        <taxon>Aspergillaceae</taxon>
        <taxon>Aspergillus</taxon>
        <taxon>Aspergillus subgen. Nidulantes</taxon>
    </lineage>
</organism>
<evidence type="ECO:0000313" key="2">
    <source>
        <dbReference type="EMBL" id="KAL2819792.1"/>
    </source>
</evidence>
<reference evidence="2 3" key="1">
    <citation type="submission" date="2024-07" db="EMBL/GenBank/DDBJ databases">
        <title>Section-level genome sequencing and comparative genomics of Aspergillus sections Usti and Cavernicolus.</title>
        <authorList>
            <consortium name="Lawrence Berkeley National Laboratory"/>
            <person name="Nybo J.L."/>
            <person name="Vesth T.C."/>
            <person name="Theobald S."/>
            <person name="Frisvad J.C."/>
            <person name="Larsen T.O."/>
            <person name="Kjaerboelling I."/>
            <person name="Rothschild-Mancinelli K."/>
            <person name="Lyhne E.K."/>
            <person name="Kogle M.E."/>
            <person name="Barry K."/>
            <person name="Clum A."/>
            <person name="Na H."/>
            <person name="Ledsgaard L."/>
            <person name="Lin J."/>
            <person name="Lipzen A."/>
            <person name="Kuo A."/>
            <person name="Riley R."/>
            <person name="Mondo S."/>
            <person name="Labutti K."/>
            <person name="Haridas S."/>
            <person name="Pangalinan J."/>
            <person name="Salamov A.A."/>
            <person name="Simmons B.A."/>
            <person name="Magnuson J.K."/>
            <person name="Chen J."/>
            <person name="Drula E."/>
            <person name="Henrissat B."/>
            <person name="Wiebenga A."/>
            <person name="Lubbers R.J."/>
            <person name="Gomes A.C."/>
            <person name="Makela M.R."/>
            <person name="Stajich J."/>
            <person name="Grigoriev I.V."/>
            <person name="Mortensen U.H."/>
            <person name="De Vries R.P."/>
            <person name="Baker S.E."/>
            <person name="Andersen M.R."/>
        </authorList>
    </citation>
    <scope>NUCLEOTIDE SEQUENCE [LARGE SCALE GENOMIC DNA]</scope>
    <source>
        <strain evidence="2 3">CBS 588.65</strain>
    </source>
</reference>
<dbReference type="EMBL" id="JBFXLT010000009">
    <property type="protein sequence ID" value="KAL2819792.1"/>
    <property type="molecule type" value="Genomic_DNA"/>
</dbReference>
<keyword evidence="3" id="KW-1185">Reference proteome</keyword>
<comment type="caution">
    <text evidence="2">The sequence shown here is derived from an EMBL/GenBank/DDBJ whole genome shotgun (WGS) entry which is preliminary data.</text>
</comment>
<protein>
    <submittedName>
        <fullName evidence="2">Uncharacterized protein</fullName>
    </submittedName>
</protein>
<evidence type="ECO:0000313" key="3">
    <source>
        <dbReference type="Proteomes" id="UP001610334"/>
    </source>
</evidence>
<evidence type="ECO:0000256" key="1">
    <source>
        <dbReference type="SAM" id="MobiDB-lite"/>
    </source>
</evidence>
<dbReference type="Proteomes" id="UP001610334">
    <property type="component" value="Unassembled WGS sequence"/>
</dbReference>
<feature type="region of interest" description="Disordered" evidence="1">
    <location>
        <begin position="147"/>
        <end position="184"/>
    </location>
</feature>